<proteinExistence type="predicted"/>
<organism evidence="1 2">
    <name type="scientific">Rubus argutus</name>
    <name type="common">Southern blackberry</name>
    <dbReference type="NCBI Taxonomy" id="59490"/>
    <lineage>
        <taxon>Eukaryota</taxon>
        <taxon>Viridiplantae</taxon>
        <taxon>Streptophyta</taxon>
        <taxon>Embryophyta</taxon>
        <taxon>Tracheophyta</taxon>
        <taxon>Spermatophyta</taxon>
        <taxon>Magnoliopsida</taxon>
        <taxon>eudicotyledons</taxon>
        <taxon>Gunneridae</taxon>
        <taxon>Pentapetalae</taxon>
        <taxon>rosids</taxon>
        <taxon>fabids</taxon>
        <taxon>Rosales</taxon>
        <taxon>Rosaceae</taxon>
        <taxon>Rosoideae</taxon>
        <taxon>Rosoideae incertae sedis</taxon>
        <taxon>Rubus</taxon>
    </lineage>
</organism>
<accession>A0AAW1XQB7</accession>
<dbReference type="EMBL" id="JBEDUW010000003">
    <property type="protein sequence ID" value="KAK9938546.1"/>
    <property type="molecule type" value="Genomic_DNA"/>
</dbReference>
<sequence length="95" mass="11210">MEMKRLKSIQICRVTSKIDWAYEDWLWTLRRGLNPDATVSLKDDAGEGDSEARLKFDWIRGKKNVQVVWEDCWALQQSEYGGKGQSWQPLLHQKR</sequence>
<reference evidence="1 2" key="1">
    <citation type="journal article" date="2023" name="G3 (Bethesda)">
        <title>A chromosome-length genome assembly and annotation of blackberry (Rubus argutus, cv. 'Hillquist').</title>
        <authorList>
            <person name="Bruna T."/>
            <person name="Aryal R."/>
            <person name="Dudchenko O."/>
            <person name="Sargent D.J."/>
            <person name="Mead D."/>
            <person name="Buti M."/>
            <person name="Cavallini A."/>
            <person name="Hytonen T."/>
            <person name="Andres J."/>
            <person name="Pham M."/>
            <person name="Weisz D."/>
            <person name="Mascagni F."/>
            <person name="Usai G."/>
            <person name="Natali L."/>
            <person name="Bassil N."/>
            <person name="Fernandez G.E."/>
            <person name="Lomsadze A."/>
            <person name="Armour M."/>
            <person name="Olukolu B."/>
            <person name="Poorten T."/>
            <person name="Britton C."/>
            <person name="Davik J."/>
            <person name="Ashrafi H."/>
            <person name="Aiden E.L."/>
            <person name="Borodovsky M."/>
            <person name="Worthington M."/>
        </authorList>
    </citation>
    <scope>NUCLEOTIDE SEQUENCE [LARGE SCALE GENOMIC DNA]</scope>
    <source>
        <strain evidence="1">PI 553951</strain>
    </source>
</reference>
<dbReference type="Proteomes" id="UP001457282">
    <property type="component" value="Unassembled WGS sequence"/>
</dbReference>
<name>A0AAW1XQB7_RUBAR</name>
<comment type="caution">
    <text evidence="1">The sequence shown here is derived from an EMBL/GenBank/DDBJ whole genome shotgun (WGS) entry which is preliminary data.</text>
</comment>
<protein>
    <submittedName>
        <fullName evidence="1">Uncharacterized protein</fullName>
    </submittedName>
</protein>
<gene>
    <name evidence="1" type="ORF">M0R45_015276</name>
</gene>
<evidence type="ECO:0000313" key="1">
    <source>
        <dbReference type="EMBL" id="KAK9938546.1"/>
    </source>
</evidence>
<keyword evidence="2" id="KW-1185">Reference proteome</keyword>
<dbReference type="AlphaFoldDB" id="A0AAW1XQB7"/>
<evidence type="ECO:0000313" key="2">
    <source>
        <dbReference type="Proteomes" id="UP001457282"/>
    </source>
</evidence>